<dbReference type="STRING" id="1217970.SAMN05444002_2961"/>
<evidence type="ECO:0000313" key="3">
    <source>
        <dbReference type="Proteomes" id="UP000184932"/>
    </source>
</evidence>
<keyword evidence="3" id="KW-1185">Reference proteome</keyword>
<evidence type="ECO:0000256" key="1">
    <source>
        <dbReference type="SAM" id="MobiDB-lite"/>
    </source>
</evidence>
<keyword evidence="2" id="KW-0282">Flagellum</keyword>
<proteinExistence type="predicted"/>
<evidence type="ECO:0000313" key="2">
    <source>
        <dbReference type="EMBL" id="SIO13233.1"/>
    </source>
</evidence>
<dbReference type="Proteomes" id="UP000184932">
    <property type="component" value="Unassembled WGS sequence"/>
</dbReference>
<dbReference type="GO" id="GO:0044781">
    <property type="term" value="P:bacterial-type flagellum organization"/>
    <property type="evidence" value="ECO:0007669"/>
    <property type="project" value="InterPro"/>
</dbReference>
<organism evidence="2 3">
    <name type="scientific">Vannielia litorea</name>
    <dbReference type="NCBI Taxonomy" id="1217970"/>
    <lineage>
        <taxon>Bacteria</taxon>
        <taxon>Pseudomonadati</taxon>
        <taxon>Pseudomonadota</taxon>
        <taxon>Alphaproteobacteria</taxon>
        <taxon>Rhodobacterales</taxon>
        <taxon>Paracoccaceae</taxon>
        <taxon>Vannielia</taxon>
    </lineage>
</organism>
<reference evidence="3" key="1">
    <citation type="submission" date="2016-11" db="EMBL/GenBank/DDBJ databases">
        <authorList>
            <person name="Varghese N."/>
            <person name="Submissions S."/>
        </authorList>
    </citation>
    <scope>NUCLEOTIDE SEQUENCE [LARGE SCALE GENOMIC DNA]</scope>
    <source>
        <strain evidence="3">DSM 29440</strain>
    </source>
</reference>
<dbReference type="OrthoDB" id="9808944at2"/>
<dbReference type="EMBL" id="FSRL01000001">
    <property type="protein sequence ID" value="SIO13233.1"/>
    <property type="molecule type" value="Genomic_DNA"/>
</dbReference>
<dbReference type="Pfam" id="PF07309">
    <property type="entry name" value="FlaF"/>
    <property type="match status" value="1"/>
</dbReference>
<keyword evidence="2" id="KW-0969">Cilium</keyword>
<feature type="region of interest" description="Disordered" evidence="1">
    <location>
        <begin position="1"/>
        <end position="20"/>
    </location>
</feature>
<dbReference type="AlphaFoldDB" id="A0A1N6H0B1"/>
<dbReference type="NCBIfam" id="NF009435">
    <property type="entry name" value="PRK12794.1"/>
    <property type="match status" value="1"/>
</dbReference>
<name>A0A1N6H0B1_9RHOB</name>
<keyword evidence="2" id="KW-0966">Cell projection</keyword>
<sequence>MDRAKTARGAPPTLYSPKCPPEWKDRDLNSVQLAQSAYSSGQQAPLRTHRGTEYAAFSRVTSRLKAPRSFNALAAAVHENRQLWTALAADVADAENGLTADLRARIFYLARFTAQHSSKVLRRKADVLPLIEINMAVMRGLGGKVEAAR</sequence>
<protein>
    <submittedName>
        <fullName evidence="2">Flagellar protein FlaF</fullName>
    </submittedName>
</protein>
<accession>A0A1N6H0B1</accession>
<gene>
    <name evidence="2" type="ORF">SAMN05444002_2961</name>
</gene>
<dbReference type="InterPro" id="IPR010845">
    <property type="entry name" value="FlaF"/>
</dbReference>